<dbReference type="SMART" id="SM00336">
    <property type="entry name" value="BBOX"/>
    <property type="match status" value="1"/>
</dbReference>
<feature type="domain" description="B box-type" evidence="2">
    <location>
        <begin position="3"/>
        <end position="51"/>
    </location>
</feature>
<name>A0A9D4GQM9_DREPO</name>
<evidence type="ECO:0000259" key="2">
    <source>
        <dbReference type="PROSITE" id="PS50119"/>
    </source>
</evidence>
<keyword evidence="1" id="KW-0479">Metal-binding</keyword>
<keyword evidence="1" id="KW-0862">Zinc</keyword>
<keyword evidence="4" id="KW-1185">Reference proteome</keyword>
<reference evidence="3" key="2">
    <citation type="submission" date="2020-11" db="EMBL/GenBank/DDBJ databases">
        <authorList>
            <person name="McCartney M.A."/>
            <person name="Auch B."/>
            <person name="Kono T."/>
            <person name="Mallez S."/>
            <person name="Becker A."/>
            <person name="Gohl D.M."/>
            <person name="Silverstein K.A.T."/>
            <person name="Koren S."/>
            <person name="Bechman K.B."/>
            <person name="Herman A."/>
            <person name="Abrahante J.E."/>
            <person name="Garbe J."/>
        </authorList>
    </citation>
    <scope>NUCLEOTIDE SEQUENCE</scope>
    <source>
        <strain evidence="3">Duluth1</strain>
        <tissue evidence="3">Whole animal</tissue>
    </source>
</reference>
<proteinExistence type="predicted"/>
<gene>
    <name evidence="3" type="ORF">DPMN_122932</name>
</gene>
<evidence type="ECO:0000313" key="4">
    <source>
        <dbReference type="Proteomes" id="UP000828390"/>
    </source>
</evidence>
<evidence type="ECO:0000256" key="1">
    <source>
        <dbReference type="PROSITE-ProRule" id="PRU00024"/>
    </source>
</evidence>
<dbReference type="Gene3D" id="3.30.160.60">
    <property type="entry name" value="Classic Zinc Finger"/>
    <property type="match status" value="1"/>
</dbReference>
<dbReference type="Pfam" id="PF22586">
    <property type="entry name" value="ANCHR-like_BBOX"/>
    <property type="match status" value="1"/>
</dbReference>
<dbReference type="Proteomes" id="UP000828390">
    <property type="component" value="Unassembled WGS sequence"/>
</dbReference>
<sequence>MTSSSRVCGPCKDYNNVAVVYCSICEKILCEECKEEHGSVKILKTHMLRDTKELPAYRPLK</sequence>
<evidence type="ECO:0000313" key="3">
    <source>
        <dbReference type="EMBL" id="KAH3821172.1"/>
    </source>
</evidence>
<keyword evidence="1" id="KW-0863">Zinc-finger</keyword>
<dbReference type="AlphaFoldDB" id="A0A9D4GQM9"/>
<dbReference type="EMBL" id="JAIWYP010000005">
    <property type="protein sequence ID" value="KAH3821172.1"/>
    <property type="molecule type" value="Genomic_DNA"/>
</dbReference>
<dbReference type="InterPro" id="IPR000315">
    <property type="entry name" value="Znf_B-box"/>
</dbReference>
<organism evidence="3 4">
    <name type="scientific">Dreissena polymorpha</name>
    <name type="common">Zebra mussel</name>
    <name type="synonym">Mytilus polymorpha</name>
    <dbReference type="NCBI Taxonomy" id="45954"/>
    <lineage>
        <taxon>Eukaryota</taxon>
        <taxon>Metazoa</taxon>
        <taxon>Spiralia</taxon>
        <taxon>Lophotrochozoa</taxon>
        <taxon>Mollusca</taxon>
        <taxon>Bivalvia</taxon>
        <taxon>Autobranchia</taxon>
        <taxon>Heteroconchia</taxon>
        <taxon>Euheterodonta</taxon>
        <taxon>Imparidentia</taxon>
        <taxon>Neoheterodontei</taxon>
        <taxon>Myida</taxon>
        <taxon>Dreissenoidea</taxon>
        <taxon>Dreissenidae</taxon>
        <taxon>Dreissena</taxon>
    </lineage>
</organism>
<dbReference type="GO" id="GO:0008270">
    <property type="term" value="F:zinc ion binding"/>
    <property type="evidence" value="ECO:0007669"/>
    <property type="project" value="UniProtKB-KW"/>
</dbReference>
<comment type="caution">
    <text evidence="3">The sequence shown here is derived from an EMBL/GenBank/DDBJ whole genome shotgun (WGS) entry which is preliminary data.</text>
</comment>
<dbReference type="PROSITE" id="PS50119">
    <property type="entry name" value="ZF_BBOX"/>
    <property type="match status" value="1"/>
</dbReference>
<accession>A0A9D4GQM9</accession>
<protein>
    <recommendedName>
        <fullName evidence="2">B box-type domain-containing protein</fullName>
    </recommendedName>
</protein>
<reference evidence="3" key="1">
    <citation type="journal article" date="2019" name="bioRxiv">
        <title>The Genome of the Zebra Mussel, Dreissena polymorpha: A Resource for Invasive Species Research.</title>
        <authorList>
            <person name="McCartney M.A."/>
            <person name="Auch B."/>
            <person name="Kono T."/>
            <person name="Mallez S."/>
            <person name="Zhang Y."/>
            <person name="Obille A."/>
            <person name="Becker A."/>
            <person name="Abrahante J.E."/>
            <person name="Garbe J."/>
            <person name="Badalamenti J.P."/>
            <person name="Herman A."/>
            <person name="Mangelson H."/>
            <person name="Liachko I."/>
            <person name="Sullivan S."/>
            <person name="Sone E.D."/>
            <person name="Koren S."/>
            <person name="Silverstein K.A.T."/>
            <person name="Beckman K.B."/>
            <person name="Gohl D.M."/>
        </authorList>
    </citation>
    <scope>NUCLEOTIDE SEQUENCE</scope>
    <source>
        <strain evidence="3">Duluth1</strain>
        <tissue evidence="3">Whole animal</tissue>
    </source>
</reference>